<dbReference type="EMBL" id="CAJVRL010000077">
    <property type="protein sequence ID" value="CAG8957106.1"/>
    <property type="molecule type" value="Genomic_DNA"/>
</dbReference>
<organism evidence="1 2">
    <name type="scientific">Hymenoscyphus fraxineus</name>
    <dbReference type="NCBI Taxonomy" id="746836"/>
    <lineage>
        <taxon>Eukaryota</taxon>
        <taxon>Fungi</taxon>
        <taxon>Dikarya</taxon>
        <taxon>Ascomycota</taxon>
        <taxon>Pezizomycotina</taxon>
        <taxon>Leotiomycetes</taxon>
        <taxon>Helotiales</taxon>
        <taxon>Helotiaceae</taxon>
        <taxon>Hymenoscyphus</taxon>
    </lineage>
</organism>
<comment type="caution">
    <text evidence="1">The sequence shown here is derived from an EMBL/GenBank/DDBJ whole genome shotgun (WGS) entry which is preliminary data.</text>
</comment>
<evidence type="ECO:0000313" key="2">
    <source>
        <dbReference type="Proteomes" id="UP000696280"/>
    </source>
</evidence>
<proteinExistence type="predicted"/>
<sequence length="146" mass="16352">MLCPPCASLSTLTLFGIDLTNKHANMVGRAVEKYGEKILPVIACQSLTNSRKVVSQMWPSYSRLYICFASKIILFRAVGDRLSPDDLAARLRKFQGESMAILRQCQNDIVHDHVDRADSLASQDQGAAQGFICRMMLRRCLYLAII</sequence>
<accession>A0A9N9L1W5</accession>
<reference evidence="1" key="1">
    <citation type="submission" date="2021-07" db="EMBL/GenBank/DDBJ databases">
        <authorList>
            <person name="Durling M."/>
        </authorList>
    </citation>
    <scope>NUCLEOTIDE SEQUENCE</scope>
</reference>
<gene>
    <name evidence="1" type="ORF">HYFRA_00009307</name>
</gene>
<evidence type="ECO:0000313" key="1">
    <source>
        <dbReference type="EMBL" id="CAG8957106.1"/>
    </source>
</evidence>
<name>A0A9N9L1W5_9HELO</name>
<keyword evidence="2" id="KW-1185">Reference proteome</keyword>
<protein>
    <submittedName>
        <fullName evidence="1">Uncharacterized protein</fullName>
    </submittedName>
</protein>
<dbReference type="AlphaFoldDB" id="A0A9N9L1W5"/>
<dbReference type="Proteomes" id="UP000696280">
    <property type="component" value="Unassembled WGS sequence"/>
</dbReference>